<dbReference type="Proteomes" id="UP001233999">
    <property type="component" value="Unassembled WGS sequence"/>
</dbReference>
<dbReference type="InterPro" id="IPR036201">
    <property type="entry name" value="Pacifastin_dom_sf"/>
</dbReference>
<dbReference type="GO" id="GO:0005576">
    <property type="term" value="C:extracellular region"/>
    <property type="evidence" value="ECO:0007669"/>
    <property type="project" value="UniProtKB-SubCell"/>
</dbReference>
<feature type="domain" description="Pacifastin" evidence="8">
    <location>
        <begin position="10"/>
        <end position="44"/>
    </location>
</feature>
<feature type="disulfide bond" evidence="7">
    <location>
        <begin position="23"/>
        <end position="41"/>
    </location>
</feature>
<dbReference type="EMBL" id="JASPKZ010009369">
    <property type="protein sequence ID" value="KAJ9577262.1"/>
    <property type="molecule type" value="Genomic_DNA"/>
</dbReference>
<accession>A0AAD7ZBR5</accession>
<dbReference type="Pfam" id="PF05375">
    <property type="entry name" value="Pacifastin_I"/>
    <property type="match status" value="1"/>
</dbReference>
<feature type="disulfide bond" evidence="7">
    <location>
        <begin position="13"/>
        <end position="28"/>
    </location>
</feature>
<protein>
    <recommendedName>
        <fullName evidence="8">Pacifastin domain-containing protein</fullName>
    </recommendedName>
</protein>
<keyword evidence="5 7" id="KW-1015">Disulfide bond</keyword>
<keyword evidence="2" id="KW-0964">Secreted</keyword>
<comment type="subcellular location">
    <subcellularLocation>
        <location evidence="1">Secreted</location>
    </subcellularLocation>
</comment>
<evidence type="ECO:0000256" key="7">
    <source>
        <dbReference type="PROSITE-ProRule" id="PRU00776"/>
    </source>
</evidence>
<dbReference type="SUPFAM" id="SSF57283">
    <property type="entry name" value="PMP inhibitors"/>
    <property type="match status" value="1"/>
</dbReference>
<proteinExistence type="inferred from homology"/>
<feature type="site" description="Reactive bond" evidence="7">
    <location>
        <begin position="38"/>
        <end position="39"/>
    </location>
</feature>
<feature type="non-terminal residue" evidence="9">
    <location>
        <position position="1"/>
    </location>
</feature>
<keyword evidence="4 7" id="KW-0722">Serine protease inhibitor</keyword>
<evidence type="ECO:0000256" key="1">
    <source>
        <dbReference type="ARBA" id="ARBA00004613"/>
    </source>
</evidence>
<sequence>WGSRHIDNVKYDCEPGTSWRTNCNSCVCTESGRAICTLKACFPPYKTDALIERR</sequence>
<evidence type="ECO:0000256" key="5">
    <source>
        <dbReference type="ARBA" id="ARBA00023157"/>
    </source>
</evidence>
<feature type="disulfide bond" evidence="7">
    <location>
        <begin position="26"/>
        <end position="36"/>
    </location>
</feature>
<evidence type="ECO:0000256" key="2">
    <source>
        <dbReference type="ARBA" id="ARBA00022525"/>
    </source>
</evidence>
<keyword evidence="10" id="KW-1185">Reference proteome</keyword>
<comment type="similarity">
    <text evidence="6 7">Belongs to the protease inhibitor I19 family.</text>
</comment>
<evidence type="ECO:0000313" key="9">
    <source>
        <dbReference type="EMBL" id="KAJ9577262.1"/>
    </source>
</evidence>
<dbReference type="PROSITE" id="PS51446">
    <property type="entry name" value="PACIFASTIN"/>
    <property type="match status" value="1"/>
</dbReference>
<reference evidence="9" key="2">
    <citation type="submission" date="2023-05" db="EMBL/GenBank/DDBJ databases">
        <authorList>
            <person name="Fouks B."/>
        </authorList>
    </citation>
    <scope>NUCLEOTIDE SEQUENCE</scope>
    <source>
        <strain evidence="9">Stay&amp;Tobe</strain>
        <tissue evidence="9">Testes</tissue>
    </source>
</reference>
<evidence type="ECO:0000256" key="6">
    <source>
        <dbReference type="ARBA" id="ARBA00029459"/>
    </source>
</evidence>
<evidence type="ECO:0000259" key="8">
    <source>
        <dbReference type="PROSITE" id="PS51446"/>
    </source>
</evidence>
<dbReference type="InterPro" id="IPR008037">
    <property type="entry name" value="Pacifastin_dom"/>
</dbReference>
<organism evidence="9 10">
    <name type="scientific">Diploptera punctata</name>
    <name type="common">Pacific beetle cockroach</name>
    <dbReference type="NCBI Taxonomy" id="6984"/>
    <lineage>
        <taxon>Eukaryota</taxon>
        <taxon>Metazoa</taxon>
        <taxon>Ecdysozoa</taxon>
        <taxon>Arthropoda</taxon>
        <taxon>Hexapoda</taxon>
        <taxon>Insecta</taxon>
        <taxon>Pterygota</taxon>
        <taxon>Neoptera</taxon>
        <taxon>Polyneoptera</taxon>
        <taxon>Dictyoptera</taxon>
        <taxon>Blattodea</taxon>
        <taxon>Blaberoidea</taxon>
        <taxon>Blaberidae</taxon>
        <taxon>Diplopterinae</taxon>
        <taxon>Diploptera</taxon>
    </lineage>
</organism>
<evidence type="ECO:0000313" key="10">
    <source>
        <dbReference type="Proteomes" id="UP001233999"/>
    </source>
</evidence>
<keyword evidence="3 7" id="KW-0646">Protease inhibitor</keyword>
<reference evidence="9" key="1">
    <citation type="journal article" date="2023" name="IScience">
        <title>Live-bearing cockroach genome reveals convergent evolutionary mechanisms linked to viviparity in insects and beyond.</title>
        <authorList>
            <person name="Fouks B."/>
            <person name="Harrison M.C."/>
            <person name="Mikhailova A.A."/>
            <person name="Marchal E."/>
            <person name="English S."/>
            <person name="Carruthers M."/>
            <person name="Jennings E.C."/>
            <person name="Chiamaka E.L."/>
            <person name="Frigard R.A."/>
            <person name="Pippel M."/>
            <person name="Attardo G.M."/>
            <person name="Benoit J.B."/>
            <person name="Bornberg-Bauer E."/>
            <person name="Tobe S.S."/>
        </authorList>
    </citation>
    <scope>NUCLEOTIDE SEQUENCE</scope>
    <source>
        <strain evidence="9">Stay&amp;Tobe</strain>
    </source>
</reference>
<dbReference type="GO" id="GO:0004867">
    <property type="term" value="F:serine-type endopeptidase inhibitor activity"/>
    <property type="evidence" value="ECO:0007669"/>
    <property type="project" value="UniProtKB-UniRule"/>
</dbReference>
<feature type="non-terminal residue" evidence="9">
    <location>
        <position position="54"/>
    </location>
</feature>
<evidence type="ECO:0000256" key="4">
    <source>
        <dbReference type="ARBA" id="ARBA00022900"/>
    </source>
</evidence>
<evidence type="ECO:0000256" key="3">
    <source>
        <dbReference type="ARBA" id="ARBA00022690"/>
    </source>
</evidence>
<name>A0AAD7ZBR5_DIPPU</name>
<comment type="caution">
    <text evidence="9">The sequence shown here is derived from an EMBL/GenBank/DDBJ whole genome shotgun (WGS) entry which is preliminary data.</text>
</comment>
<gene>
    <name evidence="9" type="ORF">L9F63_006168</name>
</gene>
<dbReference type="AlphaFoldDB" id="A0AAD7ZBR5"/>